<organism evidence="6 7">
    <name type="scientific">Eiseniibacteriota bacterium</name>
    <dbReference type="NCBI Taxonomy" id="2212470"/>
    <lineage>
        <taxon>Bacteria</taxon>
        <taxon>Candidatus Eiseniibacteriota</taxon>
    </lineage>
</organism>
<name>A0A9D6QI20_UNCEI</name>
<evidence type="ECO:0000313" key="6">
    <source>
        <dbReference type="EMBL" id="MBI3538792.1"/>
    </source>
</evidence>
<dbReference type="Proteomes" id="UP000807850">
    <property type="component" value="Unassembled WGS sequence"/>
</dbReference>
<dbReference type="CDD" id="cd00452">
    <property type="entry name" value="KDPG_aldolase"/>
    <property type="match status" value="1"/>
</dbReference>
<accession>A0A9D6QI20</accession>
<dbReference type="NCBIfam" id="TIGR01182">
    <property type="entry name" value="eda"/>
    <property type="match status" value="1"/>
</dbReference>
<keyword evidence="4" id="KW-0456">Lyase</keyword>
<dbReference type="PANTHER" id="PTHR30246:SF1">
    <property type="entry name" value="2-DEHYDRO-3-DEOXY-6-PHOSPHOGALACTONATE ALDOLASE-RELATED"/>
    <property type="match status" value="1"/>
</dbReference>
<evidence type="ECO:0000256" key="2">
    <source>
        <dbReference type="ARBA" id="ARBA00006906"/>
    </source>
</evidence>
<comment type="pathway">
    <text evidence="1">Carbohydrate acid metabolism.</text>
</comment>
<reference evidence="6" key="1">
    <citation type="submission" date="2020-07" db="EMBL/GenBank/DDBJ databases">
        <title>Huge and variable diversity of episymbiotic CPR bacteria and DPANN archaea in groundwater ecosystems.</title>
        <authorList>
            <person name="He C.Y."/>
            <person name="Keren R."/>
            <person name="Whittaker M."/>
            <person name="Farag I.F."/>
            <person name="Doudna J."/>
            <person name="Cate J.H.D."/>
            <person name="Banfield J.F."/>
        </authorList>
    </citation>
    <scope>NUCLEOTIDE SEQUENCE</scope>
    <source>
        <strain evidence="6">NC_groundwater_928_Pr1_S-0.2um_72_17</strain>
    </source>
</reference>
<evidence type="ECO:0000256" key="3">
    <source>
        <dbReference type="ARBA" id="ARBA00011233"/>
    </source>
</evidence>
<evidence type="ECO:0000313" key="7">
    <source>
        <dbReference type="Proteomes" id="UP000807850"/>
    </source>
</evidence>
<dbReference type="InterPro" id="IPR000887">
    <property type="entry name" value="Aldlse_KDPG_KHG"/>
</dbReference>
<proteinExistence type="inferred from homology"/>
<protein>
    <submittedName>
        <fullName evidence="6">Bifunctional 4-hydroxy-2-oxoglutarate aldolase/2-dehydro-3-deoxy-phosphogluconate aldolase</fullName>
    </submittedName>
</protein>
<evidence type="ECO:0000256" key="5">
    <source>
        <dbReference type="ARBA" id="ARBA00023277"/>
    </source>
</evidence>
<dbReference type="GO" id="GO:0016829">
    <property type="term" value="F:lyase activity"/>
    <property type="evidence" value="ECO:0007669"/>
    <property type="project" value="UniProtKB-KW"/>
</dbReference>
<dbReference type="EMBL" id="JACQAY010000028">
    <property type="protein sequence ID" value="MBI3538792.1"/>
    <property type="molecule type" value="Genomic_DNA"/>
</dbReference>
<dbReference type="InterPro" id="IPR013785">
    <property type="entry name" value="Aldolase_TIM"/>
</dbReference>
<sequence length="221" mass="22607">MEPSALTALRERPFVAAIRAATPDDALEAARAVAKGGILHLEITFTVPEAPRVMRALADLPGAVVGCGTALTADQARAALDAGAQFVIAPNTSAAVAKVALDAGVMYCPGAYTTTEIVAARDLGAHLIKVYPVGVAGGPAYIRVIRDPLPDIPLMASGGTTLDNAIPFLAAGAVAIGLGAALADPRLAAAGQFDEITRRARAFVDRYTEWKTTGVAARAHA</sequence>
<evidence type="ECO:0000256" key="4">
    <source>
        <dbReference type="ARBA" id="ARBA00023239"/>
    </source>
</evidence>
<dbReference type="Pfam" id="PF01081">
    <property type="entry name" value="Aldolase"/>
    <property type="match status" value="1"/>
</dbReference>
<dbReference type="Gene3D" id="3.20.20.70">
    <property type="entry name" value="Aldolase class I"/>
    <property type="match status" value="1"/>
</dbReference>
<evidence type="ECO:0000256" key="1">
    <source>
        <dbReference type="ARBA" id="ARBA00004761"/>
    </source>
</evidence>
<gene>
    <name evidence="6" type="ORF">HY076_00765</name>
</gene>
<dbReference type="AlphaFoldDB" id="A0A9D6QI20"/>
<comment type="subunit">
    <text evidence="3">Homotrimer.</text>
</comment>
<dbReference type="PANTHER" id="PTHR30246">
    <property type="entry name" value="2-KETO-3-DEOXY-6-PHOSPHOGLUCONATE ALDOLASE"/>
    <property type="match status" value="1"/>
</dbReference>
<comment type="caution">
    <text evidence="6">The sequence shown here is derived from an EMBL/GenBank/DDBJ whole genome shotgun (WGS) entry which is preliminary data.</text>
</comment>
<dbReference type="SUPFAM" id="SSF51569">
    <property type="entry name" value="Aldolase"/>
    <property type="match status" value="1"/>
</dbReference>
<keyword evidence="5" id="KW-0119">Carbohydrate metabolism</keyword>
<comment type="similarity">
    <text evidence="2">Belongs to the KHG/KDPG aldolase family.</text>
</comment>